<evidence type="ECO:0000259" key="3">
    <source>
        <dbReference type="Pfam" id="PF24545"/>
    </source>
</evidence>
<dbReference type="InterPro" id="IPR058538">
    <property type="entry name" value="Ig_TPPC8_2nd"/>
</dbReference>
<evidence type="ECO:0000259" key="1">
    <source>
        <dbReference type="Pfam" id="PF24542"/>
    </source>
</evidence>
<feature type="domain" description="TPPC8 second Ig-like" evidence="2">
    <location>
        <begin position="919"/>
        <end position="1044"/>
    </location>
</feature>
<feature type="domain" description="TPPC8 first Ig-like" evidence="3">
    <location>
        <begin position="715"/>
        <end position="917"/>
    </location>
</feature>
<dbReference type="PANTHER" id="PTHR12975">
    <property type="entry name" value="TRANSPORT PROTEIN TRAPP"/>
    <property type="match status" value="1"/>
</dbReference>
<dbReference type="InterPro" id="IPR058541">
    <property type="entry name" value="Ig_TPPC8_1st"/>
</dbReference>
<name>A0A8H7STM0_9FUNG</name>
<evidence type="ECO:0000313" key="5">
    <source>
        <dbReference type="Proteomes" id="UP000613177"/>
    </source>
</evidence>
<reference evidence="4" key="1">
    <citation type="submission" date="2021-01" db="EMBL/GenBank/DDBJ databases">
        <title>Metabolic potential, ecology and presence of endohyphal bacteria is reflected in genomic diversity of Mucoromycotina.</title>
        <authorList>
            <person name="Muszewska A."/>
            <person name="Okrasinska A."/>
            <person name="Steczkiewicz K."/>
            <person name="Drgas O."/>
            <person name="Orlowska M."/>
            <person name="Perlinska-Lenart U."/>
            <person name="Aleksandrzak-Piekarczyk T."/>
            <person name="Szatraj K."/>
            <person name="Zielenkiewicz U."/>
            <person name="Pilsyk S."/>
            <person name="Malc E."/>
            <person name="Mieczkowski P."/>
            <person name="Kruszewska J.S."/>
            <person name="Biernat P."/>
            <person name="Pawlowska J."/>
        </authorList>
    </citation>
    <scope>NUCLEOTIDE SEQUENCE</scope>
    <source>
        <strain evidence="4">WA0000018081</strain>
    </source>
</reference>
<dbReference type="Proteomes" id="UP000613177">
    <property type="component" value="Unassembled WGS sequence"/>
</dbReference>
<dbReference type="GO" id="GO:1990072">
    <property type="term" value="C:TRAPPIII protein complex"/>
    <property type="evidence" value="ECO:0007669"/>
    <property type="project" value="TreeGrafter"/>
</dbReference>
<comment type="caution">
    <text evidence="4">The sequence shown here is derived from an EMBL/GenBank/DDBJ whole genome shotgun (WGS) entry which is preliminary data.</text>
</comment>
<sequence length="1436" mass="162396">MEKPLPSYPSARDFIAKTISPVIAIAASEDAEELCRVNHIPSFADFIKPFGDMITGRISPRDWQGVPIPIDNFSVRFKPINKLDEPNHQAVMKFIQDEVKLKGDKFQGPIEEIKCRSDVSEGYLNTPLDELTPWYGSFKNIMLSLRGITEHETFDHPVATMIVISSSNPDPVSTIMQLYNPNVPSFTIDKPYVDTNILRYYVVLHDPNRTTLEQSTAVFEKLKRTVGLHCYLLQINSNPRDPLDDDSIEDMSQDEIRAIWEHGLAESYRIESELQTYASSLDATTTPSSGSGHTRSSSIASNLSSLQATVVHGTSIRSVPIDSTTEETETKQVQGVLETPVIQYGRCMSPDDVDNVKNMVREFVVQSMVPFMERSIQHWNEQVASARRGLTGRLFGASRRLFGSTNRSATPQSVQTIAVQGPNVPIGSSTLTIYPYAAPEAQMRKLADYAFMLHDYKFAHTIYDTVRRDYATEKTYKYHAGTQEMLGTCLLMMNQPLTSKLDVDRHFELAVQQYIGRCRAPFHATRTTVMYYELLKMRGMWKDVPTALVRMTGEDSDLRSGLLLEQAAHCFLRANKPMVRKYGFHLVMAGHRYGKASQRLHAYRAYKMASYVLADHSWSVAKSHIQFALGRQAYHLGRLEDAVTYFSNVLADTKQTPQQQLAHIREFLFIYKQYTIQQGIDPLKESLPHLTLPVIEDKDIQVTLSNAQSNTTNPEEWALMEIELLEECIKNGHISSAKKALAVQQQDDHRVVCAVGEPAIVHVELHNPLQVAITLSDVILGCQYRKSTEVVEDQEVDAYQVMPECKQSSEASDLFDFEEFELQKISEITLEPMEKRTINLAMVPRHEGSVQVNGLHYTLNELVHTFRPFHKKGKRLNKTKEEMMSVVHAPDRSLDILVTSPMPLLDLNFHHVPETILSGEVVQTVLEINNKGHKGLTGLRLKSSHPSFICVGNPEEMDKDIYASKSNTSTRLELNNQLFDASVISIPLPGKKGEESNEHGVVNPGETTLVPLWVRGDRIGKHTFKFLFSYQSDEDNDMIAHRTLRYTVHVQVLPSLKINAFTRPSTTAVNEYILGIEIENLQTVANFDLTQLTATSPMWTIAPLSIDLTSAQDVQEKTVIPPRQTTFAYYKIKKSDTMDTSCPEKWTSNALGALLNNVPETKIKAKPPPIQLNLNKLSFRENEIPFDISPLKTFALNSRMHWRQGNLEGQFPNISHERYGSLFTLYNSGDVDLTLYWDIPQMKRHGHHYIIGVNLGVQQNPFQGTLDTSSKANTRTMFEATAKERALLVNSLTRNRTLKDESPIKLMVSCADKLAHNFDQQGLLKVPIRITLQNCSWNRTSKYTLELLPWSDKSGKQIPSKNSLNIFPFHWTGSTVFTGTLKPDEKLSLDAFATFQLPGVYDVNRWKLTVRTDDKEDSEVFVHQPSLPQLITAIVV</sequence>
<organism evidence="4 5">
    <name type="scientific">Thamnidium elegans</name>
    <dbReference type="NCBI Taxonomy" id="101142"/>
    <lineage>
        <taxon>Eukaryota</taxon>
        <taxon>Fungi</taxon>
        <taxon>Fungi incertae sedis</taxon>
        <taxon>Mucoromycota</taxon>
        <taxon>Mucoromycotina</taxon>
        <taxon>Mucoromycetes</taxon>
        <taxon>Mucorales</taxon>
        <taxon>Mucorineae</taxon>
        <taxon>Mucoraceae</taxon>
        <taxon>Thamnidium</taxon>
    </lineage>
</organism>
<gene>
    <name evidence="4" type="ORF">INT48_000529</name>
</gene>
<evidence type="ECO:0008006" key="6">
    <source>
        <dbReference type="Google" id="ProtNLM"/>
    </source>
</evidence>
<feature type="domain" description="TPPC8 C-terminal Ig-like" evidence="1">
    <location>
        <begin position="1307"/>
        <end position="1411"/>
    </location>
</feature>
<accession>A0A8H7STM0</accession>
<evidence type="ECO:0000259" key="2">
    <source>
        <dbReference type="Pfam" id="PF24544"/>
    </source>
</evidence>
<dbReference type="Pfam" id="PF24544">
    <property type="entry name" value="Ig_TPPC8_2nd"/>
    <property type="match status" value="1"/>
</dbReference>
<dbReference type="Pfam" id="PF12739">
    <property type="entry name" value="TRAPPC-Trs85"/>
    <property type="match status" value="1"/>
</dbReference>
<protein>
    <recommendedName>
        <fullName evidence="6">Trafficking protein particle complex subunit 8</fullName>
    </recommendedName>
</protein>
<dbReference type="Pfam" id="PF24542">
    <property type="entry name" value="Ig_TPPC8_C"/>
    <property type="match status" value="1"/>
</dbReference>
<dbReference type="EMBL" id="JAEPRE010000044">
    <property type="protein sequence ID" value="KAG2234866.1"/>
    <property type="molecule type" value="Genomic_DNA"/>
</dbReference>
<evidence type="ECO:0000313" key="4">
    <source>
        <dbReference type="EMBL" id="KAG2234866.1"/>
    </source>
</evidence>
<dbReference type="InterPro" id="IPR024420">
    <property type="entry name" value="TRAPP_III_complex_Trs85"/>
</dbReference>
<proteinExistence type="predicted"/>
<keyword evidence="5" id="KW-1185">Reference proteome</keyword>
<dbReference type="Pfam" id="PF24545">
    <property type="entry name" value="Ig_TPPC8_1st"/>
    <property type="match status" value="1"/>
</dbReference>
<dbReference type="PANTHER" id="PTHR12975:SF6">
    <property type="entry name" value="TRAFFICKING PROTEIN PARTICLE COMPLEX SUBUNIT 8"/>
    <property type="match status" value="1"/>
</dbReference>
<dbReference type="InterPro" id="IPR057651">
    <property type="entry name" value="Ig_TPPC8_C"/>
</dbReference>